<protein>
    <recommendedName>
        <fullName evidence="4">Major capsid protein N-terminal domain-containing protein</fullName>
    </recommendedName>
</protein>
<proteinExistence type="predicted"/>
<dbReference type="EMBL" id="MN740208">
    <property type="protein sequence ID" value="QHT93538.1"/>
    <property type="molecule type" value="Genomic_DNA"/>
</dbReference>
<evidence type="ECO:0000259" key="2">
    <source>
        <dbReference type="Pfam" id="PF16903"/>
    </source>
</evidence>
<dbReference type="InterPro" id="IPR007542">
    <property type="entry name" value="MCP_C"/>
</dbReference>
<dbReference type="Pfam" id="PF16903">
    <property type="entry name" value="Capsid_N"/>
    <property type="match status" value="1"/>
</dbReference>
<dbReference type="Pfam" id="PF04451">
    <property type="entry name" value="Capsid_NCLDV"/>
    <property type="match status" value="1"/>
</dbReference>
<feature type="domain" description="Major capsid protein C-terminal" evidence="1">
    <location>
        <begin position="306"/>
        <end position="567"/>
    </location>
</feature>
<dbReference type="AlphaFoldDB" id="A0A6C0IK42"/>
<feature type="domain" description="Major capsid protein N-terminal" evidence="2">
    <location>
        <begin position="25"/>
        <end position="247"/>
    </location>
</feature>
<dbReference type="GO" id="GO:0005198">
    <property type="term" value="F:structural molecule activity"/>
    <property type="evidence" value="ECO:0007669"/>
    <property type="project" value="InterPro"/>
</dbReference>
<evidence type="ECO:0000313" key="3">
    <source>
        <dbReference type="EMBL" id="QHT93538.1"/>
    </source>
</evidence>
<evidence type="ECO:0000259" key="1">
    <source>
        <dbReference type="Pfam" id="PF04451"/>
    </source>
</evidence>
<reference evidence="3" key="1">
    <citation type="journal article" date="2020" name="Nature">
        <title>Giant virus diversity and host interactions through global metagenomics.</title>
        <authorList>
            <person name="Schulz F."/>
            <person name="Roux S."/>
            <person name="Paez-Espino D."/>
            <person name="Jungbluth S."/>
            <person name="Walsh D.A."/>
            <person name="Denef V.J."/>
            <person name="McMahon K.D."/>
            <person name="Konstantinidis K.T."/>
            <person name="Eloe-Fadrosh E.A."/>
            <person name="Kyrpides N.C."/>
            <person name="Woyke T."/>
        </authorList>
    </citation>
    <scope>NUCLEOTIDE SEQUENCE</scope>
    <source>
        <strain evidence="3">GVMAG-M-3300024252-29</strain>
    </source>
</reference>
<accession>A0A6C0IK42</accession>
<dbReference type="InterPro" id="IPR016112">
    <property type="entry name" value="VP_dsDNA_II"/>
</dbReference>
<sequence>MPGGLMQLKLEGKAGLILTGNPTKSFFKFTYSKYTDFAMQKFRIDFNGSKTLRLNEQSKMSFKIPRHADLLMDAYVSVTMPSIWSGIIPPVTNEQDPTKNTGVWVPYEFKWIENLGAMMIDKVSITCGNYTLQEYSGEYLLSIVQRDFSEEKKELFYRMTGHTQGMNDPANSGARVNTYPNAYYTESENGSEPSIRGRQLLIPLNAWFSLKSQNAVPLASLQYNELFINVTFRPIQQLFKIRDVLDSENNYPYVAPNFNQPHMQFYRFLQTPPDVQIGVDSYDDTRTLWNADIHLMCTYGFLSDEERRVFFQREQKYLIKQVKENTFKNVVGSSKIKLDTTGIIPNIMFCLKRSDVFMRNEWSNKTNWPYNYIPYDIYPAPSSTFNYLSNVTHPIFRQHANSPNVESLSVAPGVNADGNLTGWYVTGDYQSENQKDILESAAILFNGEYRENLLPDTVFNYMEKYTRTSGNAEDGLYCYTFAVNDSAYQLQPSGAADLTQVPKLELELNTIVPPLDPHAQTLAICDPDTNDFVGVNKPSWRLYDYNYDLTVFQEMYNILHFTGGNCGMMFAT</sequence>
<dbReference type="SUPFAM" id="SSF49749">
    <property type="entry name" value="Group II dsDNA viruses VP"/>
    <property type="match status" value="2"/>
</dbReference>
<dbReference type="Gene3D" id="2.70.9.10">
    <property type="entry name" value="Adenovirus Type 2 Hexon, domain 4"/>
    <property type="match status" value="1"/>
</dbReference>
<dbReference type="InterPro" id="IPR038519">
    <property type="entry name" value="MCP_C_sf"/>
</dbReference>
<organism evidence="3">
    <name type="scientific">viral metagenome</name>
    <dbReference type="NCBI Taxonomy" id="1070528"/>
    <lineage>
        <taxon>unclassified sequences</taxon>
        <taxon>metagenomes</taxon>
        <taxon>organismal metagenomes</taxon>
    </lineage>
</organism>
<name>A0A6C0IK42_9ZZZZ</name>
<evidence type="ECO:0008006" key="4">
    <source>
        <dbReference type="Google" id="ProtNLM"/>
    </source>
</evidence>
<dbReference type="Gene3D" id="2.70.9.20">
    <property type="entry name" value="Major capsid protein Vp54"/>
    <property type="match status" value="1"/>
</dbReference>
<dbReference type="InterPro" id="IPR031654">
    <property type="entry name" value="Capsid_N"/>
</dbReference>